<name>A0A814QGH9_9BILA</name>
<sequence length="319" mass="38129">MIQLVNNLCLQVNPINYTYCLEHILPLVRFDNIKTLSFYNNSKSIQTTSFFLFYSLKKFTELRSFTFHNWYLPLHNSRELIEQLLYLTHLEKLDVTLIDSPSNEDFMDNDDVNNTRLINLIFSSNHNLRTSLKHLVLDMYIGEQRLHNIRFLPTNLEYFEVNVIDLKPFLTLIPSLELRCKTILFKYLEVNNGYVPPSSSLKVLNYCTKLTFKTNCYFQFKHLQVFLSCFPEVKQLTIDNSSSDETLTAEELKLLLRNQCSKLLKFQYVFNTFRLSNIQHNSASYWQTFKQSKFWQNHNFTFRYDDDRWGLTILEFDLR</sequence>
<evidence type="ECO:0000313" key="1">
    <source>
        <dbReference type="EMBL" id="CAF1120299.1"/>
    </source>
</evidence>
<organism evidence="1 2">
    <name type="scientific">Adineta steineri</name>
    <dbReference type="NCBI Taxonomy" id="433720"/>
    <lineage>
        <taxon>Eukaryota</taxon>
        <taxon>Metazoa</taxon>
        <taxon>Spiralia</taxon>
        <taxon>Gnathifera</taxon>
        <taxon>Rotifera</taxon>
        <taxon>Eurotatoria</taxon>
        <taxon>Bdelloidea</taxon>
        <taxon>Adinetida</taxon>
        <taxon>Adinetidae</taxon>
        <taxon>Adineta</taxon>
    </lineage>
</organism>
<evidence type="ECO:0000313" key="2">
    <source>
        <dbReference type="Proteomes" id="UP000663845"/>
    </source>
</evidence>
<gene>
    <name evidence="1" type="ORF">JYZ213_LOCUS22438</name>
</gene>
<accession>A0A814QGH9</accession>
<reference evidence="1" key="1">
    <citation type="submission" date="2021-02" db="EMBL/GenBank/DDBJ databases">
        <authorList>
            <person name="Nowell W R."/>
        </authorList>
    </citation>
    <scope>NUCLEOTIDE SEQUENCE</scope>
</reference>
<dbReference type="Proteomes" id="UP000663845">
    <property type="component" value="Unassembled WGS sequence"/>
</dbReference>
<proteinExistence type="predicted"/>
<dbReference type="EMBL" id="CAJNOG010000255">
    <property type="protein sequence ID" value="CAF1120299.1"/>
    <property type="molecule type" value="Genomic_DNA"/>
</dbReference>
<dbReference type="AlphaFoldDB" id="A0A814QGH9"/>
<comment type="caution">
    <text evidence="1">The sequence shown here is derived from an EMBL/GenBank/DDBJ whole genome shotgun (WGS) entry which is preliminary data.</text>
</comment>
<protein>
    <submittedName>
        <fullName evidence="1">Uncharacterized protein</fullName>
    </submittedName>
</protein>